<dbReference type="Proteomes" id="UP000716291">
    <property type="component" value="Unassembled WGS sequence"/>
</dbReference>
<evidence type="ECO:0000313" key="1">
    <source>
        <dbReference type="EMBL" id="KAG1305567.1"/>
    </source>
</evidence>
<proteinExistence type="predicted"/>
<comment type="caution">
    <text evidence="1">The sequence shown here is derived from an EMBL/GenBank/DDBJ whole genome shotgun (WGS) entry which is preliminary data.</text>
</comment>
<evidence type="ECO:0000313" key="2">
    <source>
        <dbReference type="Proteomes" id="UP000716291"/>
    </source>
</evidence>
<sequence>MFAIPKKKNGGSRPVFNLKKLNKYIQAPHFKMETPVRCLPSHPHSCGLQTISSVELERQDLSILYHLFRPVSRPMAVNQTHQNYSQMSTDTTYSTECLPRRLDHHLQHGSSGNSTHAVSGPETRIVRLDNSLQRISSETSAINRTPRLLIGYHHNDSTSARKETEGFTSKHSTDFEESFTITPHHSQPHHENSSSNFCINAGKIVRPTLVAHEKSDRAYMVEEQHLSLERQEYITSNTSEDGIHNTTADYESRSGYLHCSTTLSVSKRRRSICRSDYEITSKIRVLASRSGQLVCRRIYNPLEPIPKPIPKSAMEIDQSMSPEDHSGEASTRHDDHILVAQRDLVPNNPVSEHQFTFTAPPVGDCLSVTNRDLANDQQYLETRHLELIRSKYQQFDLNENAQAILINHRIQDSSANRSYKP</sequence>
<dbReference type="AlphaFoldDB" id="A0A9P6X5R8"/>
<accession>A0A9P6X5R8</accession>
<dbReference type="OrthoDB" id="10270941at2759"/>
<gene>
    <name evidence="1" type="ORF">G6F64_008274</name>
</gene>
<reference evidence="1" key="1">
    <citation type="journal article" date="2020" name="Microb. Genom.">
        <title>Genetic diversity of clinical and environmental Mucorales isolates obtained from an investigation of mucormycosis cases among solid organ transplant recipients.</title>
        <authorList>
            <person name="Nguyen M.H."/>
            <person name="Kaul D."/>
            <person name="Muto C."/>
            <person name="Cheng S.J."/>
            <person name="Richter R.A."/>
            <person name="Bruno V.M."/>
            <person name="Liu G."/>
            <person name="Beyhan S."/>
            <person name="Sundermann A.J."/>
            <person name="Mounaud S."/>
            <person name="Pasculle A.W."/>
            <person name="Nierman W.C."/>
            <person name="Driscoll E."/>
            <person name="Cumbie R."/>
            <person name="Clancy C.J."/>
            <person name="Dupont C.L."/>
        </authorList>
    </citation>
    <scope>NUCLEOTIDE SEQUENCE</scope>
    <source>
        <strain evidence="1">GL11</strain>
    </source>
</reference>
<name>A0A9P6X5R8_RHIOR</name>
<organism evidence="1 2">
    <name type="scientific">Rhizopus oryzae</name>
    <name type="common">Mucormycosis agent</name>
    <name type="synonym">Rhizopus arrhizus var. delemar</name>
    <dbReference type="NCBI Taxonomy" id="64495"/>
    <lineage>
        <taxon>Eukaryota</taxon>
        <taxon>Fungi</taxon>
        <taxon>Fungi incertae sedis</taxon>
        <taxon>Mucoromycota</taxon>
        <taxon>Mucoromycotina</taxon>
        <taxon>Mucoromycetes</taxon>
        <taxon>Mucorales</taxon>
        <taxon>Mucorineae</taxon>
        <taxon>Rhizopodaceae</taxon>
        <taxon>Rhizopus</taxon>
    </lineage>
</organism>
<protein>
    <submittedName>
        <fullName evidence="1">Uncharacterized protein</fullName>
    </submittedName>
</protein>
<keyword evidence="2" id="KW-1185">Reference proteome</keyword>
<dbReference type="EMBL" id="JAANQT010001336">
    <property type="protein sequence ID" value="KAG1305567.1"/>
    <property type="molecule type" value="Genomic_DNA"/>
</dbReference>